<feature type="compositionally biased region" description="Polar residues" evidence="1">
    <location>
        <begin position="75"/>
        <end position="85"/>
    </location>
</feature>
<sequence>MGQWFSSSRDSVCSKNSYFSLKTEEETGDISNTPSNSKKLLDIDPRSPTADIHRTPIEVNSTPKPRRSGFDENMSPVSGLTGNRQRSLHQRIIDKRRTAAEES</sequence>
<feature type="region of interest" description="Disordered" evidence="1">
    <location>
        <begin position="22"/>
        <end position="103"/>
    </location>
</feature>
<evidence type="ECO:0000256" key="1">
    <source>
        <dbReference type="SAM" id="MobiDB-lite"/>
    </source>
</evidence>
<feature type="compositionally biased region" description="Basic and acidic residues" evidence="1">
    <location>
        <begin position="91"/>
        <end position="103"/>
    </location>
</feature>
<reference evidence="3" key="1">
    <citation type="submission" date="2016-11" db="UniProtKB">
        <authorList>
            <consortium name="WormBaseParasite"/>
        </authorList>
    </citation>
    <scope>IDENTIFICATION</scope>
</reference>
<name>A0A1I7XBG4_HETBA</name>
<evidence type="ECO:0000313" key="2">
    <source>
        <dbReference type="Proteomes" id="UP000095283"/>
    </source>
</evidence>
<dbReference type="WBParaSite" id="Hba_14697">
    <property type="protein sequence ID" value="Hba_14697"/>
    <property type="gene ID" value="Hba_14697"/>
</dbReference>
<dbReference type="Proteomes" id="UP000095283">
    <property type="component" value="Unplaced"/>
</dbReference>
<keyword evidence="2" id="KW-1185">Reference proteome</keyword>
<proteinExistence type="predicted"/>
<organism evidence="2 3">
    <name type="scientific">Heterorhabditis bacteriophora</name>
    <name type="common">Entomopathogenic nematode worm</name>
    <dbReference type="NCBI Taxonomy" id="37862"/>
    <lineage>
        <taxon>Eukaryota</taxon>
        <taxon>Metazoa</taxon>
        <taxon>Ecdysozoa</taxon>
        <taxon>Nematoda</taxon>
        <taxon>Chromadorea</taxon>
        <taxon>Rhabditida</taxon>
        <taxon>Rhabditina</taxon>
        <taxon>Rhabditomorpha</taxon>
        <taxon>Strongyloidea</taxon>
        <taxon>Heterorhabditidae</taxon>
        <taxon>Heterorhabditis</taxon>
    </lineage>
</organism>
<evidence type="ECO:0000313" key="3">
    <source>
        <dbReference type="WBParaSite" id="Hba_14697"/>
    </source>
</evidence>
<feature type="compositionally biased region" description="Polar residues" evidence="1">
    <location>
        <begin position="29"/>
        <end position="38"/>
    </location>
</feature>
<dbReference type="AlphaFoldDB" id="A0A1I7XBG4"/>
<feature type="compositionally biased region" description="Basic and acidic residues" evidence="1">
    <location>
        <begin position="39"/>
        <end position="56"/>
    </location>
</feature>
<accession>A0A1I7XBG4</accession>
<protein>
    <submittedName>
        <fullName evidence="3">Uncharacterized protein</fullName>
    </submittedName>
</protein>